<evidence type="ECO:0000313" key="3">
    <source>
        <dbReference type="EMBL" id="QQL49314.1"/>
    </source>
</evidence>
<dbReference type="SUPFAM" id="SSF51261">
    <property type="entry name" value="Duplicated hybrid motif"/>
    <property type="match status" value="1"/>
</dbReference>
<dbReference type="FunFam" id="2.70.70.10:FF:000006">
    <property type="entry name" value="M23 family peptidase"/>
    <property type="match status" value="1"/>
</dbReference>
<dbReference type="CDD" id="cd12797">
    <property type="entry name" value="M23_peptidase"/>
    <property type="match status" value="1"/>
</dbReference>
<dbReference type="AlphaFoldDB" id="A0A7T7JGL8"/>
<dbReference type="GO" id="GO:0004222">
    <property type="term" value="F:metalloendopeptidase activity"/>
    <property type="evidence" value="ECO:0007669"/>
    <property type="project" value="TreeGrafter"/>
</dbReference>
<feature type="domain" description="M23ase beta-sheet core" evidence="2">
    <location>
        <begin position="195"/>
        <end position="289"/>
    </location>
</feature>
<organism evidence="3 4">
    <name type="scientific">Mucilaginibacter ginkgonis</name>
    <dbReference type="NCBI Taxonomy" id="2682091"/>
    <lineage>
        <taxon>Bacteria</taxon>
        <taxon>Pseudomonadati</taxon>
        <taxon>Bacteroidota</taxon>
        <taxon>Sphingobacteriia</taxon>
        <taxon>Sphingobacteriales</taxon>
        <taxon>Sphingobacteriaceae</taxon>
        <taxon>Mucilaginibacter</taxon>
    </lineage>
</organism>
<gene>
    <name evidence="3" type="ORF">GO620_014205</name>
</gene>
<dbReference type="PANTHER" id="PTHR21666">
    <property type="entry name" value="PEPTIDASE-RELATED"/>
    <property type="match status" value="1"/>
</dbReference>
<dbReference type="InterPro" id="IPR050570">
    <property type="entry name" value="Cell_wall_metabolism_enzyme"/>
</dbReference>
<evidence type="ECO:0000256" key="1">
    <source>
        <dbReference type="ARBA" id="ARBA00022729"/>
    </source>
</evidence>
<keyword evidence="4" id="KW-1185">Reference proteome</keyword>
<evidence type="ECO:0000313" key="4">
    <source>
        <dbReference type="Proteomes" id="UP000429232"/>
    </source>
</evidence>
<dbReference type="Gene3D" id="2.70.70.10">
    <property type="entry name" value="Glucose Permease (Domain IIA)"/>
    <property type="match status" value="1"/>
</dbReference>
<dbReference type="EMBL" id="CP066775">
    <property type="protein sequence ID" value="QQL49314.1"/>
    <property type="molecule type" value="Genomic_DNA"/>
</dbReference>
<dbReference type="Pfam" id="PF01551">
    <property type="entry name" value="Peptidase_M23"/>
    <property type="match status" value="1"/>
</dbReference>
<sequence length="297" mass="32635">MNLKRRDLGVDGVFDENGSNAKVLQVKAKHFNRLRFTLVIAFSLAAGLTYSVKRLYDNGVAQAEENYRLSTQVVALRSQLDAGTTRLEALTAATDSSNTKALSYIDGIQGKLKKINDYLGRRGLKSVSFRGVTASISANPSKKASNIQLYAKYNRYLELLVNNVAMVPMGYPRISSFTSFFGYRGNPFDFGRNEFHPGLDFRGQVGDPVKCTASGRIVFTGRAGGYGNCVRIQHANGVQTWYGHLSRISVHEGQSVTVGEVIGKVGSTGRSTGPHLHYEVRRNGRAVNPQQYLTLSE</sequence>
<accession>A0A7T7JGL8</accession>
<dbReference type="InterPro" id="IPR016047">
    <property type="entry name" value="M23ase_b-sheet_dom"/>
</dbReference>
<keyword evidence="1" id="KW-0732">Signal</keyword>
<name>A0A7T7JGL8_9SPHI</name>
<proteinExistence type="predicted"/>
<dbReference type="InterPro" id="IPR011055">
    <property type="entry name" value="Dup_hybrid_motif"/>
</dbReference>
<dbReference type="PANTHER" id="PTHR21666:SF289">
    <property type="entry name" value="L-ALA--D-GLU ENDOPEPTIDASE"/>
    <property type="match status" value="1"/>
</dbReference>
<dbReference type="RefSeq" id="WP_198173532.1">
    <property type="nucleotide sequence ID" value="NZ_CP066775.1"/>
</dbReference>
<protein>
    <submittedName>
        <fullName evidence="3">M23 family metallopeptidase</fullName>
    </submittedName>
</protein>
<reference evidence="3 4" key="1">
    <citation type="submission" date="2020-12" db="EMBL/GenBank/DDBJ databases">
        <title>HMF7856_wgs.fasta genome submission.</title>
        <authorList>
            <person name="Kang H."/>
            <person name="Kim H."/>
            <person name="Joh K."/>
        </authorList>
    </citation>
    <scope>NUCLEOTIDE SEQUENCE [LARGE SCALE GENOMIC DNA]</scope>
    <source>
        <strain evidence="3 4">HMF7856</strain>
    </source>
</reference>
<dbReference type="KEGG" id="mgik:GO620_014205"/>
<dbReference type="Proteomes" id="UP000429232">
    <property type="component" value="Chromosome"/>
</dbReference>
<evidence type="ECO:0000259" key="2">
    <source>
        <dbReference type="Pfam" id="PF01551"/>
    </source>
</evidence>